<dbReference type="AlphaFoldDB" id="A0AAV4YDU9"/>
<sequence>MHFCTKCISWAFSKPKLNIFTNQKHSYQFTSDIKQKFKTQPRVCGLRHDAEILKTVKNEEIHVLIEMEYFEIVIWCVHHILWLQQAVH</sequence>
<evidence type="ECO:0000313" key="1">
    <source>
        <dbReference type="EMBL" id="GIZ05089.1"/>
    </source>
</evidence>
<evidence type="ECO:0000313" key="2">
    <source>
        <dbReference type="Proteomes" id="UP001054945"/>
    </source>
</evidence>
<accession>A0AAV4YDU9</accession>
<dbReference type="Proteomes" id="UP001054945">
    <property type="component" value="Unassembled WGS sequence"/>
</dbReference>
<comment type="caution">
    <text evidence="1">The sequence shown here is derived from an EMBL/GenBank/DDBJ whole genome shotgun (WGS) entry which is preliminary data.</text>
</comment>
<organism evidence="1 2">
    <name type="scientific">Caerostris extrusa</name>
    <name type="common">Bark spider</name>
    <name type="synonym">Caerostris bankana</name>
    <dbReference type="NCBI Taxonomy" id="172846"/>
    <lineage>
        <taxon>Eukaryota</taxon>
        <taxon>Metazoa</taxon>
        <taxon>Ecdysozoa</taxon>
        <taxon>Arthropoda</taxon>
        <taxon>Chelicerata</taxon>
        <taxon>Arachnida</taxon>
        <taxon>Araneae</taxon>
        <taxon>Araneomorphae</taxon>
        <taxon>Entelegynae</taxon>
        <taxon>Araneoidea</taxon>
        <taxon>Araneidae</taxon>
        <taxon>Caerostris</taxon>
    </lineage>
</organism>
<protein>
    <submittedName>
        <fullName evidence="1">Uncharacterized protein</fullName>
    </submittedName>
</protein>
<proteinExistence type="predicted"/>
<dbReference type="EMBL" id="BPLR01019202">
    <property type="protein sequence ID" value="GIZ05089.1"/>
    <property type="molecule type" value="Genomic_DNA"/>
</dbReference>
<name>A0AAV4YDU9_CAEEX</name>
<keyword evidence="2" id="KW-1185">Reference proteome</keyword>
<reference evidence="1 2" key="1">
    <citation type="submission" date="2021-06" db="EMBL/GenBank/DDBJ databases">
        <title>Caerostris extrusa draft genome.</title>
        <authorList>
            <person name="Kono N."/>
            <person name="Arakawa K."/>
        </authorList>
    </citation>
    <scope>NUCLEOTIDE SEQUENCE [LARGE SCALE GENOMIC DNA]</scope>
</reference>
<gene>
    <name evidence="1" type="ORF">CEXT_573711</name>
</gene>